<evidence type="ECO:0000313" key="1">
    <source>
        <dbReference type="EMBL" id="MPL76445.1"/>
    </source>
</evidence>
<proteinExistence type="predicted"/>
<accession>A0A644UBR7</accession>
<dbReference type="EMBL" id="VSSQ01000097">
    <property type="protein sequence ID" value="MPL76445.1"/>
    <property type="molecule type" value="Genomic_DNA"/>
</dbReference>
<gene>
    <name evidence="1" type="ORF">SDC9_22290</name>
</gene>
<organism evidence="1">
    <name type="scientific">bioreactor metagenome</name>
    <dbReference type="NCBI Taxonomy" id="1076179"/>
    <lineage>
        <taxon>unclassified sequences</taxon>
        <taxon>metagenomes</taxon>
        <taxon>ecological metagenomes</taxon>
    </lineage>
</organism>
<sequence>MLKIYFNEKSDSEHKLKIIIKDLCVAAEVIAKYPAGYGKDAIETLRPYNSYTLVSSSGKVKNYRKMSKSDFKFLDLNRLGVSVKLDFAELLQLYGTADILQLDTGIIGGTERDIIIRVFEGKKENTEIVADEKYEILSFNSDDLVTGDHPRMHLWDSYALKIGDRILMANRKGMSLGGDFTIPVTLEQGKDYAEFEILKYPGSFEGEPLTRNIDDDDVTVESTCGIINNRRVQLENGKGKFRLYPMGHTGIFKLKLGRKWYEVWNEYNLILED</sequence>
<protein>
    <submittedName>
        <fullName evidence="1">Uncharacterized protein</fullName>
    </submittedName>
</protein>
<reference evidence="1" key="1">
    <citation type="submission" date="2019-08" db="EMBL/GenBank/DDBJ databases">
        <authorList>
            <person name="Kucharzyk K."/>
            <person name="Murdoch R.W."/>
            <person name="Higgins S."/>
            <person name="Loffler F."/>
        </authorList>
    </citation>
    <scope>NUCLEOTIDE SEQUENCE</scope>
</reference>
<dbReference type="AlphaFoldDB" id="A0A644UBR7"/>
<comment type="caution">
    <text evidence="1">The sequence shown here is derived from an EMBL/GenBank/DDBJ whole genome shotgun (WGS) entry which is preliminary data.</text>
</comment>
<name>A0A644UBR7_9ZZZZ</name>